<sequence length="223" mass="24693">MIIDAVLHVPHETLGQFATVIDSFGDTIRYHKIWEDQTQLKTLNADEIDFLIVMGGPNSVNDDTPWLADERQLIKAVQAKGGRVLGICLGAQQIAKAFGGKVAPMRHKELGWFPVEATVDDLPSGTVFHWHGEKIELPDLSDQIYTNSHCPAQGFRLGAKVYGLQFHPEMTTTTLTQLLAADKAYLEAPGEMVQSLASIEKFDISNSNGARITKMVYESLRRS</sequence>
<dbReference type="Proteomes" id="UP000051236">
    <property type="component" value="Unassembled WGS sequence"/>
</dbReference>
<dbReference type="InterPro" id="IPR017926">
    <property type="entry name" value="GATASE"/>
</dbReference>
<dbReference type="RefSeq" id="WP_052004689.1">
    <property type="nucleotide sequence ID" value="NZ_AZGA01000016.1"/>
</dbReference>
<dbReference type="AlphaFoldDB" id="X0PF38"/>
<dbReference type="PRINTS" id="PR00096">
    <property type="entry name" value="GATASE"/>
</dbReference>
<proteinExistence type="predicted"/>
<reference evidence="2 3" key="1">
    <citation type="journal article" date="2015" name="Genome Announc.">
        <title>Expanding the biotechnology potential of lactobacilli through comparative genomics of 213 strains and associated genera.</title>
        <authorList>
            <person name="Sun Z."/>
            <person name="Harris H.M."/>
            <person name="McCann A."/>
            <person name="Guo C."/>
            <person name="Argimon S."/>
            <person name="Zhang W."/>
            <person name="Yang X."/>
            <person name="Jeffery I.B."/>
            <person name="Cooney J.C."/>
            <person name="Kagawa T.F."/>
            <person name="Liu W."/>
            <person name="Song Y."/>
            <person name="Salvetti E."/>
            <person name="Wrobel A."/>
            <person name="Rasinkangas P."/>
            <person name="Parkhill J."/>
            <person name="Rea M.C."/>
            <person name="O'Sullivan O."/>
            <person name="Ritari J."/>
            <person name="Douillard F.P."/>
            <person name="Paul Ross R."/>
            <person name="Yang R."/>
            <person name="Briner A.E."/>
            <person name="Felis G.E."/>
            <person name="de Vos W.M."/>
            <person name="Barrangou R."/>
            <person name="Klaenhammer T.R."/>
            <person name="Caufield P.W."/>
            <person name="Cui Y."/>
            <person name="Zhang H."/>
            <person name="O'Toole P.W."/>
        </authorList>
    </citation>
    <scope>NUCLEOTIDE SEQUENCE [LARGE SCALE GENOMIC DNA]</scope>
    <source>
        <strain evidence="2 3">DSM 18527</strain>
    </source>
</reference>
<organism evidence="2 3">
    <name type="scientific">Agrilactobacillus composti DSM 18527 = JCM 14202</name>
    <dbReference type="NCBI Taxonomy" id="1423734"/>
    <lineage>
        <taxon>Bacteria</taxon>
        <taxon>Bacillati</taxon>
        <taxon>Bacillota</taxon>
        <taxon>Bacilli</taxon>
        <taxon>Lactobacillales</taxon>
        <taxon>Lactobacillaceae</taxon>
        <taxon>Agrilactobacillus</taxon>
    </lineage>
</organism>
<dbReference type="PANTHER" id="PTHR42695:SF5">
    <property type="entry name" value="GLUTAMINE AMIDOTRANSFERASE YLR126C-RELATED"/>
    <property type="match status" value="1"/>
</dbReference>
<dbReference type="PANTHER" id="PTHR42695">
    <property type="entry name" value="GLUTAMINE AMIDOTRANSFERASE YLR126C-RELATED"/>
    <property type="match status" value="1"/>
</dbReference>
<dbReference type="PROSITE" id="PS51273">
    <property type="entry name" value="GATASE_TYPE_1"/>
    <property type="match status" value="1"/>
</dbReference>
<dbReference type="PATRIC" id="fig|1423734.3.peg.1268"/>
<dbReference type="EMBL" id="AZGA01000016">
    <property type="protein sequence ID" value="KRM35128.1"/>
    <property type="molecule type" value="Genomic_DNA"/>
</dbReference>
<dbReference type="InterPro" id="IPR044992">
    <property type="entry name" value="ChyE-like"/>
</dbReference>
<keyword evidence="3" id="KW-1185">Reference proteome</keyword>
<accession>X0PF38</accession>
<evidence type="ECO:0000313" key="3">
    <source>
        <dbReference type="Proteomes" id="UP000051236"/>
    </source>
</evidence>
<dbReference type="SUPFAM" id="SSF52317">
    <property type="entry name" value="Class I glutamine amidotransferase-like"/>
    <property type="match status" value="1"/>
</dbReference>
<feature type="domain" description="Glutamine amidotransferase" evidence="1">
    <location>
        <begin position="34"/>
        <end position="178"/>
    </location>
</feature>
<dbReference type="STRING" id="1423734.FC83_GL001255"/>
<dbReference type="GO" id="GO:0005829">
    <property type="term" value="C:cytosol"/>
    <property type="evidence" value="ECO:0007669"/>
    <property type="project" value="TreeGrafter"/>
</dbReference>
<name>X0PF38_9LACO</name>
<evidence type="ECO:0000313" key="2">
    <source>
        <dbReference type="EMBL" id="KRM35128.1"/>
    </source>
</evidence>
<evidence type="ECO:0000259" key="1">
    <source>
        <dbReference type="Pfam" id="PF00117"/>
    </source>
</evidence>
<dbReference type="InterPro" id="IPR029062">
    <property type="entry name" value="Class_I_gatase-like"/>
</dbReference>
<protein>
    <recommendedName>
        <fullName evidence="1">Glutamine amidotransferase domain-containing protein</fullName>
    </recommendedName>
</protein>
<dbReference type="Pfam" id="PF00117">
    <property type="entry name" value="GATase"/>
    <property type="match status" value="1"/>
</dbReference>
<dbReference type="CDD" id="cd01741">
    <property type="entry name" value="GATase1_1"/>
    <property type="match status" value="1"/>
</dbReference>
<dbReference type="Gene3D" id="3.40.50.880">
    <property type="match status" value="1"/>
</dbReference>
<dbReference type="eggNOG" id="COG0518">
    <property type="taxonomic scope" value="Bacteria"/>
</dbReference>
<comment type="caution">
    <text evidence="2">The sequence shown here is derived from an EMBL/GenBank/DDBJ whole genome shotgun (WGS) entry which is preliminary data.</text>
</comment>
<dbReference type="OrthoDB" id="9807137at2"/>
<gene>
    <name evidence="2" type="ORF">FC83_GL001255</name>
</gene>